<dbReference type="RefSeq" id="WP_090629829.1">
    <property type="nucleotide sequence ID" value="NZ_FOQO01000010.1"/>
</dbReference>
<evidence type="ECO:0000259" key="1">
    <source>
        <dbReference type="Pfam" id="PF05118"/>
    </source>
</evidence>
<sequence>MITLAKLPFTVPNTIADELTRYSVSTTWQSHFNTLQYRGEWTVLPLRTPGGADCTIPDLMSERAYADTKHMPHFPSARELVQSLKCPVQSVRFLNLKAGAKIKPHRDHELAFEKGEARLHFPVVTNPQVEFYVEDTRVEMQPGACWYINANLMHWVSNMGTTDRIHLVVDCLVNDWLRDLFDRAHKQMKDDEVDIDKQKQVITALRLQNTPSAIRFADQMEKELSKLTS</sequence>
<dbReference type="STRING" id="1477437.SAMN05444682_110207"/>
<dbReference type="InterPro" id="IPR007803">
    <property type="entry name" value="Asp/Arg/Pro-Hydrxlase"/>
</dbReference>
<organism evidence="2 3">
    <name type="scientific">Parapedobacter indicus</name>
    <dbReference type="NCBI Taxonomy" id="1477437"/>
    <lineage>
        <taxon>Bacteria</taxon>
        <taxon>Pseudomonadati</taxon>
        <taxon>Bacteroidota</taxon>
        <taxon>Sphingobacteriia</taxon>
        <taxon>Sphingobacteriales</taxon>
        <taxon>Sphingobacteriaceae</taxon>
        <taxon>Parapedobacter</taxon>
    </lineage>
</organism>
<dbReference type="InterPro" id="IPR027443">
    <property type="entry name" value="IPNS-like_sf"/>
</dbReference>
<reference evidence="2 3" key="1">
    <citation type="submission" date="2016-10" db="EMBL/GenBank/DDBJ databases">
        <authorList>
            <person name="de Groot N.N."/>
        </authorList>
    </citation>
    <scope>NUCLEOTIDE SEQUENCE [LARGE SCALE GENOMIC DNA]</scope>
    <source>
        <strain evidence="2 3">RK1</strain>
    </source>
</reference>
<dbReference type="EMBL" id="FOQO01000010">
    <property type="protein sequence ID" value="SFJ52181.1"/>
    <property type="molecule type" value="Genomic_DNA"/>
</dbReference>
<name>A0A1I3S3P4_9SPHI</name>
<accession>A0A1I3S3P4</accession>
<evidence type="ECO:0000313" key="2">
    <source>
        <dbReference type="EMBL" id="SFJ52181.1"/>
    </source>
</evidence>
<dbReference type="OrthoDB" id="1441538at2"/>
<dbReference type="Pfam" id="PF05118">
    <property type="entry name" value="Asp_Arg_Hydrox"/>
    <property type="match status" value="1"/>
</dbReference>
<keyword evidence="3" id="KW-1185">Reference proteome</keyword>
<dbReference type="SUPFAM" id="SSF51197">
    <property type="entry name" value="Clavaminate synthase-like"/>
    <property type="match status" value="1"/>
</dbReference>
<dbReference type="AlphaFoldDB" id="A0A1I3S3P4"/>
<gene>
    <name evidence="2" type="ORF">SAMN05444682_110207</name>
</gene>
<proteinExistence type="predicted"/>
<feature type="domain" description="Aspartyl/asparaginy/proline hydroxylase" evidence="1">
    <location>
        <begin position="14"/>
        <end position="171"/>
    </location>
</feature>
<dbReference type="Gene3D" id="2.60.120.330">
    <property type="entry name" value="B-lactam Antibiotic, Isopenicillin N Synthase, Chain"/>
    <property type="match status" value="1"/>
</dbReference>
<evidence type="ECO:0000313" key="3">
    <source>
        <dbReference type="Proteomes" id="UP000198670"/>
    </source>
</evidence>
<dbReference type="Proteomes" id="UP000198670">
    <property type="component" value="Unassembled WGS sequence"/>
</dbReference>
<protein>
    <submittedName>
        <fullName evidence="2">Aspartyl/Asparaginyl beta-hydroxylase</fullName>
    </submittedName>
</protein>